<feature type="chain" id="PRO_5011515065" evidence="3">
    <location>
        <begin position="28"/>
        <end position="497"/>
    </location>
</feature>
<dbReference type="STRING" id="119641.SAMN05421842_11655"/>
<dbReference type="InterPro" id="IPR032675">
    <property type="entry name" value="LRR_dom_sf"/>
</dbReference>
<dbReference type="PROSITE" id="PS51170">
    <property type="entry name" value="CW"/>
    <property type="match status" value="2"/>
</dbReference>
<dbReference type="Gene3D" id="3.90.1720.10">
    <property type="entry name" value="endopeptidase domain like (from Nostoc punctiforme)"/>
    <property type="match status" value="1"/>
</dbReference>
<evidence type="ECO:0000313" key="5">
    <source>
        <dbReference type="Proteomes" id="UP000199263"/>
    </source>
</evidence>
<dbReference type="Gene3D" id="3.80.10.10">
    <property type="entry name" value="Ribonuclease Inhibitor"/>
    <property type="match status" value="1"/>
</dbReference>
<evidence type="ECO:0000313" key="4">
    <source>
        <dbReference type="EMBL" id="SFD00138.1"/>
    </source>
</evidence>
<dbReference type="EMBL" id="FOMG01000016">
    <property type="protein sequence ID" value="SFD00138.1"/>
    <property type="molecule type" value="Genomic_DNA"/>
</dbReference>
<feature type="signal peptide" evidence="3">
    <location>
        <begin position="1"/>
        <end position="27"/>
    </location>
</feature>
<dbReference type="AlphaFoldDB" id="A0A1I1NXC2"/>
<dbReference type="SUPFAM" id="SSF69360">
    <property type="entry name" value="Cell wall binding repeat"/>
    <property type="match status" value="1"/>
</dbReference>
<dbReference type="PANTHER" id="PTHR48065:SF75">
    <property type="entry name" value="LEUCINE-RICH REPEAT-CONTAINING N-TERMINAL PLANT-TYPE DOMAIN-CONTAINING PROTEIN"/>
    <property type="match status" value="1"/>
</dbReference>
<evidence type="ECO:0000256" key="2">
    <source>
        <dbReference type="PROSITE-ProRule" id="PRU00591"/>
    </source>
</evidence>
<keyword evidence="5" id="KW-1185">Reference proteome</keyword>
<proteinExistence type="predicted"/>
<dbReference type="RefSeq" id="WP_090091717.1">
    <property type="nucleotide sequence ID" value="NZ_FOMG01000016.1"/>
</dbReference>
<name>A0A1I1NXC2_9CLOT</name>
<dbReference type="OrthoDB" id="1938239at2"/>
<dbReference type="Pfam" id="PF19127">
    <property type="entry name" value="Choline_bind_3"/>
    <property type="match status" value="2"/>
</dbReference>
<dbReference type="Gene3D" id="2.10.270.10">
    <property type="entry name" value="Cholin Binding"/>
    <property type="match status" value="2"/>
</dbReference>
<gene>
    <name evidence="4" type="ORF">SAMN05421842_11655</name>
</gene>
<feature type="repeat" description="Cell wall-binding" evidence="2">
    <location>
        <begin position="224"/>
        <end position="243"/>
    </location>
</feature>
<dbReference type="PROSITE" id="PS51450">
    <property type="entry name" value="LRR"/>
    <property type="match status" value="1"/>
</dbReference>
<keyword evidence="1" id="KW-0677">Repeat</keyword>
<feature type="repeat" description="Cell wall-binding" evidence="2">
    <location>
        <begin position="264"/>
        <end position="283"/>
    </location>
</feature>
<evidence type="ECO:0000256" key="1">
    <source>
        <dbReference type="ARBA" id="ARBA00022737"/>
    </source>
</evidence>
<dbReference type="Pfam" id="PF01473">
    <property type="entry name" value="Choline_bind_1"/>
    <property type="match status" value="1"/>
</dbReference>
<dbReference type="InterPro" id="IPR018337">
    <property type="entry name" value="Cell_wall/Cho-bd_repeat"/>
</dbReference>
<reference evidence="4 5" key="1">
    <citation type="submission" date="2016-10" db="EMBL/GenBank/DDBJ databases">
        <authorList>
            <person name="de Groot N.N."/>
        </authorList>
    </citation>
    <scope>NUCLEOTIDE SEQUENCE [LARGE SCALE GENOMIC DNA]</scope>
    <source>
        <strain evidence="4 5">DSM 12992</strain>
    </source>
</reference>
<dbReference type="InterPro" id="IPR001611">
    <property type="entry name" value="Leu-rich_rpt"/>
</dbReference>
<dbReference type="PANTHER" id="PTHR48065">
    <property type="entry name" value="OS10G0469600 PROTEIN"/>
    <property type="match status" value="1"/>
</dbReference>
<dbReference type="SUPFAM" id="SSF52058">
    <property type="entry name" value="L domain-like"/>
    <property type="match status" value="1"/>
</dbReference>
<protein>
    <submittedName>
        <fullName evidence="4">Putative cell wall binding repeat-containing protein</fullName>
    </submittedName>
</protein>
<sequence>MKQKKLKLVVLLAVILGVNSIPVVSYADEKDAKKDVKIEIVQESKVLIEDNWLTREVATQLNKSLKDLKEEDFLSIKKIDLSNKKIDDTIPGSISLLKNLEYLDLNSSKIDGEIPNVLAQLTKIKYLNLSNNNITKVSETVEKKIINGNYYYCNLDGNDFKYKEGWHYLNSKWFYINSKGDKLVGNQIIDGNQYNFKKDGIERIGWYKQDDKWYYSEQGTGIVKSKWKNIDNKWYYFNEEGTMQKGIKNINSVNYYLNNGGEMSTGWKNIDNKWYYFSDSGEMKYGWMKYNNEWYYLDRSTGIMVSGEEKMIDGKNYKFYGEGILAENTWADDYKYSQANGECVNTYSNYSHSNSNYNMFKYMTNVDNQVSVHNTAISLHGNVESNNCVYFASEVLRRNGFAIPTSTANVGQLEGQLKNRGFIESYDLNQLKPGDFVFTNNNSHVYMFMCWDKGDYAYIIDNQKKKFDNNILHERNVLSYDSNYDTDPSNRFYYYPY</sequence>
<accession>A0A1I1NXC2</accession>
<evidence type="ECO:0000256" key="3">
    <source>
        <dbReference type="SAM" id="SignalP"/>
    </source>
</evidence>
<dbReference type="Pfam" id="PF13855">
    <property type="entry name" value="LRR_8"/>
    <property type="match status" value="1"/>
</dbReference>
<organism evidence="4 5">
    <name type="scientific">Clostridium uliginosum</name>
    <dbReference type="NCBI Taxonomy" id="119641"/>
    <lineage>
        <taxon>Bacteria</taxon>
        <taxon>Bacillati</taxon>
        <taxon>Bacillota</taxon>
        <taxon>Clostridia</taxon>
        <taxon>Eubacteriales</taxon>
        <taxon>Clostridiaceae</taxon>
        <taxon>Clostridium</taxon>
    </lineage>
</organism>
<dbReference type="Proteomes" id="UP000199263">
    <property type="component" value="Unassembled WGS sequence"/>
</dbReference>
<keyword evidence="3" id="KW-0732">Signal</keyword>